<evidence type="ECO:0000256" key="5">
    <source>
        <dbReference type="ARBA" id="ARBA00022729"/>
    </source>
</evidence>
<feature type="compositionally biased region" description="Low complexity" evidence="8">
    <location>
        <begin position="732"/>
        <end position="750"/>
    </location>
</feature>
<dbReference type="InterPro" id="IPR025928">
    <property type="entry name" value="Flocculin_t3_rpt"/>
</dbReference>
<evidence type="ECO:0000256" key="3">
    <source>
        <dbReference type="ARBA" id="ARBA00022525"/>
    </source>
</evidence>
<dbReference type="SMR" id="A0A6C1E756"/>
<feature type="region of interest" description="Disordered" evidence="8">
    <location>
        <begin position="597"/>
        <end position="683"/>
    </location>
</feature>
<keyword evidence="4" id="KW-0336">GPI-anchor</keyword>
<feature type="compositionally biased region" description="Low complexity" evidence="8">
    <location>
        <begin position="351"/>
        <end position="391"/>
    </location>
</feature>
<feature type="chain" id="PRO_5025430733" description="Hyphally-regulated cell wall protein N-terminal domain-containing protein" evidence="9">
    <location>
        <begin position="18"/>
        <end position="1254"/>
    </location>
</feature>
<evidence type="ECO:0000256" key="8">
    <source>
        <dbReference type="SAM" id="MobiDB-lite"/>
    </source>
</evidence>
<feature type="compositionally biased region" description="Polar residues" evidence="8">
    <location>
        <begin position="917"/>
        <end position="932"/>
    </location>
</feature>
<dbReference type="GO" id="GO:0098552">
    <property type="term" value="C:side of membrane"/>
    <property type="evidence" value="ECO:0007669"/>
    <property type="project" value="UniProtKB-KW"/>
</dbReference>
<feature type="compositionally biased region" description="Low complexity" evidence="8">
    <location>
        <begin position="414"/>
        <end position="466"/>
    </location>
</feature>
<dbReference type="EMBL" id="CP049003">
    <property type="protein sequence ID" value="QID84839.1"/>
    <property type="molecule type" value="Genomic_DNA"/>
</dbReference>
<keyword evidence="6" id="KW-0325">Glycoprotein</keyword>
<keyword evidence="5 9" id="KW-0732">Signal</keyword>
<dbReference type="OrthoDB" id="4070537at2759"/>
<keyword evidence="4" id="KW-0472">Membrane</keyword>
<feature type="compositionally biased region" description="Polar residues" evidence="8">
    <location>
        <begin position="640"/>
        <end position="652"/>
    </location>
</feature>
<sequence length="1254" mass="129088">MRGLTLITLTLANIVLALDVTGKSKTITTSTNYNEKVTIDKGVYLGLVGGNYHNFFSDLTVHGGLYVSTDDSTVGKNNQLKGSFKNDFNTVIDLEDDTRSNAFLWEGSSFQNMGNMSMRGTPYASSKSQSLKFSSFSNSGFLQFFDTGYLQFGKEDGTIRNTGTIAGQSDQSNHMYLIPQTSMVGNGCLWVGSYCIFYIEDLDNITVEDQTIVLSSDPNAIVLGGSTDPFSKNPPVTSLKIRNFNSKTSIWFHDSNPKITSFSNGILTVATVGRTYKLDVGSGYSSDQFTMTYTQVTTQLWQNGRPFSGGVLRTKAEKRTLSEYPGCIPPQPIPDFKSFQRLPIGKKNCHSSAKSSITSSTKASSHTMSISLSSGVQQSSSTSVGHSSGTSRQEVSSSLFSSSTAGQPATDHFSISTSESSTGSVGQSSSAVSTDGSTSAYNPSSSTVATESSTSSVGQSSSAVATKSSTGFVGQSSSTVATEASTSVFTPSSSIVATESSTGFVGQSSSAVSTDASTSAFNPSSSTVAIEASSSVFTPSSSIVSTDASTSAFNPSSSTAATEASSSSVGQSSSSAATFSSGSNSVHASSTLAGHYLTRSSSNPSSSTVSTEASTSSVSQSSSTVATETSSSSVGQSSSAVATESSTGFVGQSSSAVSTDASTSAFNPSSSTVATEASTSAFNPSSSTVAIEASTSAFTPSSSTASTESSTSAFTPSSSTVATEASTSAFTSSSSAVASEGSTSSSAPSSKNLVVSSTRTVATVPWSNITHYVSNTLSSQYSTRTISNTIEKSTGLSSFQYLSSGSVNPVGKSSGQSADFPLSSSTRQLLSTTATDASSSFSSQYSSNVAAGTATRSGSHLTRSTENGLSNSISLMSSHSTIAVSSVASSSRHSTASALSTSGSQYFGKETSHRSIHSTTQTPVQSLSKASLGSETSTAELSTFTTSTTVYKEWTGTFTSTYSTQVSTMVERTSEGPDGKVTIEIIYYVETPLTREASSTATTNPSSASLPRISNIATIANERTTMVTVTSCNSHFCTETVSPAIISTVTTNVKNIVTEYTTWCPISATAALEQTTEETMTSSVFDAYSKSVSAAVASTAALTNGNDAITKGTIGHPIATETTVVPSSRASDSEDAVVSGSTKTAIPNSSTSIIAEVSTRSAIALGSDVSSTSTVIKVTSGAAIIPEPATSQTNFQTHITTYFTTNSQQPQVSSSRSSSNTVSLQLSSYAGIANNLISHSAWSVFIASILLAIV</sequence>
<evidence type="ECO:0000313" key="11">
    <source>
        <dbReference type="EMBL" id="QID84839.1"/>
    </source>
</evidence>
<dbReference type="Pfam" id="PF13928">
    <property type="entry name" value="Flocculin_t3"/>
    <property type="match status" value="1"/>
</dbReference>
<dbReference type="GO" id="GO:0009277">
    <property type="term" value="C:fungal-type cell wall"/>
    <property type="evidence" value="ECO:0007669"/>
    <property type="project" value="UniProtKB-ARBA"/>
</dbReference>
<feature type="region of interest" description="Disordered" evidence="8">
    <location>
        <begin position="732"/>
        <end position="754"/>
    </location>
</feature>
<name>A0A6C1E756_SACPS</name>
<evidence type="ECO:0000259" key="10">
    <source>
        <dbReference type="Pfam" id="PF11765"/>
    </source>
</evidence>
<feature type="signal peptide" evidence="9">
    <location>
        <begin position="1"/>
        <end position="17"/>
    </location>
</feature>
<evidence type="ECO:0000256" key="9">
    <source>
        <dbReference type="SAM" id="SignalP"/>
    </source>
</evidence>
<evidence type="ECO:0000256" key="6">
    <source>
        <dbReference type="ARBA" id="ARBA00023180"/>
    </source>
</evidence>
<evidence type="ECO:0000256" key="2">
    <source>
        <dbReference type="ARBA" id="ARBA00004613"/>
    </source>
</evidence>
<evidence type="ECO:0000256" key="4">
    <source>
        <dbReference type="ARBA" id="ARBA00022622"/>
    </source>
</evidence>
<feature type="compositionally biased region" description="Polar residues" evidence="8">
    <location>
        <begin position="392"/>
        <end position="407"/>
    </location>
</feature>
<dbReference type="InterPro" id="IPR001389">
    <property type="entry name" value="Flocculin"/>
</dbReference>
<dbReference type="Pfam" id="PF11765">
    <property type="entry name" value="Hyphal_reg_CWP"/>
    <property type="match status" value="1"/>
</dbReference>
<feature type="compositionally biased region" description="Low complexity" evidence="8">
    <location>
        <begin position="653"/>
        <end position="681"/>
    </location>
</feature>
<dbReference type="GO" id="GO:0005576">
    <property type="term" value="C:extracellular region"/>
    <property type="evidence" value="ECO:0007669"/>
    <property type="project" value="UniProtKB-SubCell"/>
</dbReference>
<protein>
    <recommendedName>
        <fullName evidence="10">Hyphally-regulated cell wall protein N-terminal domain-containing protein</fullName>
    </recommendedName>
</protein>
<reference evidence="11 12" key="1">
    <citation type="journal article" date="2019" name="BMC Genomics">
        <title>Chromosome level assembly and comparative genome analysis confirm lager-brewing yeasts originated from a single hybridization.</title>
        <authorList>
            <person name="Salazar A.N."/>
            <person name="Gorter de Vries A.R."/>
            <person name="van den Broek M."/>
            <person name="Brouwers N."/>
            <person name="de la Torre Cortes P."/>
            <person name="Kuijpers N.G.A."/>
            <person name="Daran J.G."/>
            <person name="Abeel T."/>
        </authorList>
    </citation>
    <scope>NUCLEOTIDE SEQUENCE [LARGE SCALE GENOMIC DNA]</scope>
    <source>
        <strain evidence="11 12">CBS 1483</strain>
    </source>
</reference>
<evidence type="ECO:0000313" key="12">
    <source>
        <dbReference type="Proteomes" id="UP000501346"/>
    </source>
</evidence>
<keyword evidence="3" id="KW-0964">Secreted</keyword>
<feature type="region of interest" description="Disordered" evidence="8">
    <location>
        <begin position="548"/>
        <end position="583"/>
    </location>
</feature>
<accession>A0A6C1E756</accession>
<gene>
    <name evidence="11" type="ORF">GRS66_007373</name>
</gene>
<comment type="subcellular location">
    <subcellularLocation>
        <location evidence="1">Membrane</location>
        <topology evidence="1">Lipid-anchor</topology>
        <topology evidence="1">GPI-anchor</topology>
    </subcellularLocation>
    <subcellularLocation>
        <location evidence="2">Secreted</location>
    </subcellularLocation>
</comment>
<organism evidence="11 12">
    <name type="scientific">Saccharomyces pastorianus</name>
    <name type="common">Lager yeast</name>
    <name type="synonym">Saccharomyces cerevisiae x Saccharomyces eubayanus</name>
    <dbReference type="NCBI Taxonomy" id="27292"/>
    <lineage>
        <taxon>Eukaryota</taxon>
        <taxon>Fungi</taxon>
        <taxon>Dikarya</taxon>
        <taxon>Ascomycota</taxon>
        <taxon>Saccharomycotina</taxon>
        <taxon>Saccharomycetes</taxon>
        <taxon>Saccharomycetales</taxon>
        <taxon>Saccharomycetaceae</taxon>
        <taxon>Saccharomyces</taxon>
    </lineage>
</organism>
<dbReference type="Proteomes" id="UP000501346">
    <property type="component" value="Chromosome SeVI"/>
</dbReference>
<feature type="region of interest" description="Disordered" evidence="8">
    <location>
        <begin position="901"/>
        <end position="932"/>
    </location>
</feature>
<evidence type="ECO:0000256" key="1">
    <source>
        <dbReference type="ARBA" id="ARBA00004589"/>
    </source>
</evidence>
<dbReference type="Pfam" id="PF00624">
    <property type="entry name" value="Flocculin"/>
    <property type="match status" value="1"/>
</dbReference>
<dbReference type="AlphaFoldDB" id="A0A6C1E756"/>
<dbReference type="GO" id="GO:0000128">
    <property type="term" value="P:flocculation"/>
    <property type="evidence" value="ECO:0007669"/>
    <property type="project" value="InterPro"/>
</dbReference>
<evidence type="ECO:0000256" key="7">
    <source>
        <dbReference type="ARBA" id="ARBA00023288"/>
    </source>
</evidence>
<dbReference type="InterPro" id="IPR021031">
    <property type="entry name" value="Hyphal-reg_cell_wall_N"/>
</dbReference>
<feature type="region of interest" description="Disordered" evidence="8">
    <location>
        <begin position="697"/>
        <end position="718"/>
    </location>
</feature>
<proteinExistence type="predicted"/>
<feature type="domain" description="Hyphally-regulated cell wall protein N-terminal" evidence="10">
    <location>
        <begin position="9"/>
        <end position="298"/>
    </location>
</feature>
<feature type="compositionally biased region" description="Low complexity" evidence="8">
    <location>
        <begin position="600"/>
        <end position="639"/>
    </location>
</feature>
<keyword evidence="7" id="KW-0449">Lipoprotein</keyword>
<feature type="region of interest" description="Disordered" evidence="8">
    <location>
        <begin position="349"/>
        <end position="477"/>
    </location>
</feature>
<keyword evidence="12" id="KW-1185">Reference proteome</keyword>